<sequence>MGNTETKARGGEALSPAAEVKSAMTGFMNDFKDFKDDMNNRLQKQEERVTMLDRKSHIPQRPALAASADFEAPHQKAFNAYLRSGEDDALRGLELDGKSMSTAVNSDGGYLVDPQTSDAIKSVLHSTASIRAIANVVNIEATTYDVLIDSTDVGAGWADETSATGETGTPTVERIVIPLYELSAMPKASQRLLDDSAFDVENWLAGRIADKFARAEAAAFINGDGVDKPTGIMTHTTVANGSWTWGNIGYVPTGVDGDFNGGDGIIDLVYALGAQYRANASFVMNSKTAGAVRKLKDADGRFLWSDGLAAGEPARLLGYPVLIAEDMPDIASDATAIAFGDFSAGYTVAERPDLRVLRDPFSAKPNVLFYATKRVGGDVSDFAAIKLLKFATS</sequence>
<dbReference type="OrthoDB" id="9786516at2"/>
<dbReference type="Proteomes" id="UP000183982">
    <property type="component" value="Unassembled WGS sequence"/>
</dbReference>
<name>A0A1M6EGE6_9RHOB</name>
<feature type="coiled-coil region" evidence="2">
    <location>
        <begin position="28"/>
        <end position="55"/>
    </location>
</feature>
<evidence type="ECO:0000313" key="4">
    <source>
        <dbReference type="EMBL" id="SHI84503.1"/>
    </source>
</evidence>
<comment type="subcellular location">
    <subcellularLocation>
        <location evidence="1">Virion</location>
    </subcellularLocation>
</comment>
<accession>A0A1M6EGE6</accession>
<dbReference type="EMBL" id="FQZQ01000003">
    <property type="protein sequence ID" value="SHI84503.1"/>
    <property type="molecule type" value="Genomic_DNA"/>
</dbReference>
<dbReference type="NCBIfam" id="TIGR01554">
    <property type="entry name" value="major_cap_HK97"/>
    <property type="match status" value="1"/>
</dbReference>
<dbReference type="Gene3D" id="3.30.2320.10">
    <property type="entry name" value="hypothetical protein PF0899 domain"/>
    <property type="match status" value="1"/>
</dbReference>
<dbReference type="SUPFAM" id="SSF56563">
    <property type="entry name" value="Major capsid protein gp5"/>
    <property type="match status" value="1"/>
</dbReference>
<protein>
    <submittedName>
        <fullName evidence="4">Phage major capsid protein, HK97 family</fullName>
    </submittedName>
</protein>
<feature type="domain" description="Phage capsid-like C-terminal" evidence="3">
    <location>
        <begin position="108"/>
        <end position="390"/>
    </location>
</feature>
<evidence type="ECO:0000256" key="2">
    <source>
        <dbReference type="SAM" id="Coils"/>
    </source>
</evidence>
<dbReference type="STRING" id="1470563.SAMN05444000_103200"/>
<organism evidence="4 5">
    <name type="scientific">Shimia gijangensis</name>
    <dbReference type="NCBI Taxonomy" id="1470563"/>
    <lineage>
        <taxon>Bacteria</taxon>
        <taxon>Pseudomonadati</taxon>
        <taxon>Pseudomonadota</taxon>
        <taxon>Alphaproteobacteria</taxon>
        <taxon>Rhodobacterales</taxon>
        <taxon>Roseobacteraceae</taxon>
    </lineage>
</organism>
<gene>
    <name evidence="4" type="ORF">SAMN05444000_103200</name>
</gene>
<dbReference type="Gene3D" id="3.30.2400.10">
    <property type="entry name" value="Major capsid protein gp5"/>
    <property type="match status" value="1"/>
</dbReference>
<keyword evidence="5" id="KW-1185">Reference proteome</keyword>
<evidence type="ECO:0000256" key="1">
    <source>
        <dbReference type="ARBA" id="ARBA00004328"/>
    </source>
</evidence>
<proteinExistence type="predicted"/>
<dbReference type="InterPro" id="IPR054612">
    <property type="entry name" value="Phage_capsid-like_C"/>
</dbReference>
<dbReference type="RefSeq" id="WP_073249645.1">
    <property type="nucleotide sequence ID" value="NZ_FQZQ01000003.1"/>
</dbReference>
<dbReference type="Pfam" id="PF05065">
    <property type="entry name" value="Phage_capsid"/>
    <property type="match status" value="1"/>
</dbReference>
<reference evidence="5" key="1">
    <citation type="submission" date="2016-11" db="EMBL/GenBank/DDBJ databases">
        <authorList>
            <person name="Varghese N."/>
            <person name="Submissions S."/>
        </authorList>
    </citation>
    <scope>NUCLEOTIDE SEQUENCE [LARGE SCALE GENOMIC DNA]</scope>
    <source>
        <strain evidence="5">DSM 100564</strain>
    </source>
</reference>
<evidence type="ECO:0000313" key="5">
    <source>
        <dbReference type="Proteomes" id="UP000183982"/>
    </source>
</evidence>
<dbReference type="AlphaFoldDB" id="A0A1M6EGE6"/>
<evidence type="ECO:0000259" key="3">
    <source>
        <dbReference type="Pfam" id="PF05065"/>
    </source>
</evidence>
<keyword evidence="2" id="KW-0175">Coiled coil</keyword>
<dbReference type="InterPro" id="IPR024455">
    <property type="entry name" value="Phage_capsid"/>
</dbReference>